<protein>
    <submittedName>
        <fullName evidence="4">Uncharacterized protein</fullName>
    </submittedName>
</protein>
<accession>A0A914E6R3</accession>
<feature type="transmembrane region" description="Helical" evidence="2">
    <location>
        <begin position="129"/>
        <end position="153"/>
    </location>
</feature>
<feature type="transmembrane region" description="Helical" evidence="2">
    <location>
        <begin position="540"/>
        <end position="558"/>
    </location>
</feature>
<feature type="transmembrane region" description="Helical" evidence="2">
    <location>
        <begin position="223"/>
        <end position="241"/>
    </location>
</feature>
<reference evidence="4" key="1">
    <citation type="submission" date="2022-11" db="UniProtKB">
        <authorList>
            <consortium name="WormBaseParasite"/>
        </authorList>
    </citation>
    <scope>IDENTIFICATION</scope>
</reference>
<keyword evidence="2" id="KW-0472">Membrane</keyword>
<feature type="transmembrane region" description="Helical" evidence="2">
    <location>
        <begin position="302"/>
        <end position="333"/>
    </location>
</feature>
<keyword evidence="3" id="KW-1185">Reference proteome</keyword>
<feature type="transmembrane region" description="Helical" evidence="2">
    <location>
        <begin position="182"/>
        <end position="203"/>
    </location>
</feature>
<feature type="transmembrane region" description="Helical" evidence="2">
    <location>
        <begin position="77"/>
        <end position="99"/>
    </location>
</feature>
<feature type="transmembrane region" description="Helical" evidence="2">
    <location>
        <begin position="354"/>
        <end position="376"/>
    </location>
</feature>
<feature type="transmembrane region" description="Helical" evidence="2">
    <location>
        <begin position="500"/>
        <end position="520"/>
    </location>
</feature>
<name>A0A914E6R3_9BILA</name>
<feature type="transmembrane region" description="Helical" evidence="2">
    <location>
        <begin position="570"/>
        <end position="592"/>
    </location>
</feature>
<feature type="transmembrane region" description="Helical" evidence="2">
    <location>
        <begin position="388"/>
        <end position="408"/>
    </location>
</feature>
<dbReference type="AlphaFoldDB" id="A0A914E6R3"/>
<feature type="transmembrane region" description="Helical" evidence="2">
    <location>
        <begin position="48"/>
        <end position="65"/>
    </location>
</feature>
<evidence type="ECO:0000313" key="4">
    <source>
        <dbReference type="WBParaSite" id="ACRNAN_scaffold609.g18511.t1"/>
    </source>
</evidence>
<organism evidence="3 4">
    <name type="scientific">Acrobeloides nanus</name>
    <dbReference type="NCBI Taxonomy" id="290746"/>
    <lineage>
        <taxon>Eukaryota</taxon>
        <taxon>Metazoa</taxon>
        <taxon>Ecdysozoa</taxon>
        <taxon>Nematoda</taxon>
        <taxon>Chromadorea</taxon>
        <taxon>Rhabditida</taxon>
        <taxon>Tylenchina</taxon>
        <taxon>Cephalobomorpha</taxon>
        <taxon>Cephaloboidea</taxon>
        <taxon>Cephalobidae</taxon>
        <taxon>Acrobeloides</taxon>
    </lineage>
</organism>
<sequence>MTVRSAYVCQIQGCNVILIILGLAAVGLAGSQFSRVGLDNYRDIDLRLLNYFHALTGLIGLYCVLRSHGSIVAKTLYVVSIVFSIATAIFYGFTTYRIVDSYRQLLRLENVQGFAQEYGEDTANYIGKIVISSVMIAVAAATALTSMIAVVLLDKLVVVDSHIWPPQSREQELEQKYIMTQLTSVAVIKLLLGLGTVGLAAFLEYEHELVGGRDNYIKIALDHIAAMLVVASAVIDLYAVFGKLQAPLNLKVSIAMSVIAAVWALKAVDNGMYPFYKNDIRYYRTANNLDEPALSSAEAPKYIIVIVHGVLLGVLSILFLLCAFSATLAGACVRRDSISFTHGTAKAITLQTRFLAILHIFWAACLMALVLLGLTNLPWNGEYIGGDLLWQAVLFFTTGVLGSSNINVSITTRFVLNVVSLAIATEKTCASVNLIYQAATYPAFKNANRDTYIGQLVLHSCQCGAQFGEALTALVGSILYGKALVKVPYASKALTNSIHVLFSLGTLFYGVVLTGCYVVFELGKWRYSEVPMEVPFFRLGNGPLAVAVFIVQLLCSAYPRLLLPATILQIIVSALALFVINSTITNVYYIQILLGADDILRANPSQTTILEVGIILAAGAALACVIATACGVICALRSSYLLHHRSPSSDSTAVMPLDDNNYGSMTSSPRLHPTAIQPMEEQTVYWSADENPYFYQSSKRYYGQPYHIDTGYYGYTRSLQQNGRLPEFHEARDPGRHTISTQTRLSHAFPERR</sequence>
<dbReference type="WBParaSite" id="ACRNAN_scaffold609.g18511.t1">
    <property type="protein sequence ID" value="ACRNAN_scaffold609.g18511.t1"/>
    <property type="gene ID" value="ACRNAN_scaffold609.g18511"/>
</dbReference>
<keyword evidence="2" id="KW-1133">Transmembrane helix</keyword>
<evidence type="ECO:0000256" key="1">
    <source>
        <dbReference type="SAM" id="MobiDB-lite"/>
    </source>
</evidence>
<dbReference type="Proteomes" id="UP000887540">
    <property type="component" value="Unplaced"/>
</dbReference>
<evidence type="ECO:0000313" key="3">
    <source>
        <dbReference type="Proteomes" id="UP000887540"/>
    </source>
</evidence>
<feature type="transmembrane region" description="Helical" evidence="2">
    <location>
        <begin position="7"/>
        <end position="28"/>
    </location>
</feature>
<feature type="transmembrane region" description="Helical" evidence="2">
    <location>
        <begin position="612"/>
        <end position="636"/>
    </location>
</feature>
<feature type="region of interest" description="Disordered" evidence="1">
    <location>
        <begin position="730"/>
        <end position="753"/>
    </location>
</feature>
<feature type="transmembrane region" description="Helical" evidence="2">
    <location>
        <begin position="248"/>
        <end position="265"/>
    </location>
</feature>
<evidence type="ECO:0000256" key="2">
    <source>
        <dbReference type="SAM" id="Phobius"/>
    </source>
</evidence>
<proteinExistence type="predicted"/>
<keyword evidence="2" id="KW-0812">Transmembrane</keyword>